<organism evidence="1 2">
    <name type="scientific">Sagittula stellata (strain ATCC 700073 / DSM 11524 / E-37)</name>
    <dbReference type="NCBI Taxonomy" id="388399"/>
    <lineage>
        <taxon>Bacteria</taxon>
        <taxon>Pseudomonadati</taxon>
        <taxon>Pseudomonadota</taxon>
        <taxon>Alphaproteobacteria</taxon>
        <taxon>Rhodobacterales</taxon>
        <taxon>Roseobacteraceae</taxon>
        <taxon>Sagittula</taxon>
    </lineage>
</organism>
<dbReference type="EMBL" id="AAYA01000004">
    <property type="protein sequence ID" value="EBA08678.1"/>
    <property type="molecule type" value="Genomic_DNA"/>
</dbReference>
<accession>A3K182</accession>
<name>A3K182_SAGS3</name>
<dbReference type="AlphaFoldDB" id="A3K182"/>
<protein>
    <submittedName>
        <fullName evidence="1">Uncharacterized protein</fullName>
    </submittedName>
</protein>
<comment type="caution">
    <text evidence="1">The sequence shown here is derived from an EMBL/GenBank/DDBJ whole genome shotgun (WGS) entry which is preliminary data.</text>
</comment>
<dbReference type="OrthoDB" id="7866992at2"/>
<reference evidence="1 2" key="1">
    <citation type="submission" date="2006-06" db="EMBL/GenBank/DDBJ databases">
        <authorList>
            <person name="Moran M.A."/>
            <person name="Ferriera S."/>
            <person name="Johnson J."/>
            <person name="Kravitz S."/>
            <person name="Beeson K."/>
            <person name="Sutton G."/>
            <person name="Rogers Y.-H."/>
            <person name="Friedman R."/>
            <person name="Frazier M."/>
            <person name="Venter J.C."/>
        </authorList>
    </citation>
    <scope>NUCLEOTIDE SEQUENCE [LARGE SCALE GENOMIC DNA]</scope>
    <source>
        <strain evidence="1 2">E-37</strain>
    </source>
</reference>
<evidence type="ECO:0000313" key="2">
    <source>
        <dbReference type="Proteomes" id="UP000005713"/>
    </source>
</evidence>
<keyword evidence="2" id="KW-1185">Reference proteome</keyword>
<dbReference type="RefSeq" id="WP_005857374.1">
    <property type="nucleotide sequence ID" value="NZ_AAYA01000004.1"/>
</dbReference>
<gene>
    <name evidence="1" type="ORF">SSE37_03510</name>
</gene>
<dbReference type="Proteomes" id="UP000005713">
    <property type="component" value="Unassembled WGS sequence"/>
</dbReference>
<evidence type="ECO:0000313" key="1">
    <source>
        <dbReference type="EMBL" id="EBA08678.1"/>
    </source>
</evidence>
<sequence length="61" mass="7376">MSWPQTIPADLRRDLDTLETMRDPQTSQDRWGFIRVWLIRHGIEAPEYLPVEPERRPEMDQ</sequence>
<proteinExistence type="predicted"/>